<evidence type="ECO:0000313" key="2">
    <source>
        <dbReference type="EMBL" id="KAE9266004.1"/>
    </source>
</evidence>
<dbReference type="EMBL" id="QXGE01006061">
    <property type="protein sequence ID" value="KAE9266004.1"/>
    <property type="molecule type" value="Genomic_DNA"/>
</dbReference>
<accession>A0A6A4AYF7</accession>
<evidence type="ECO:0000313" key="4">
    <source>
        <dbReference type="Proteomes" id="UP000460718"/>
    </source>
</evidence>
<dbReference type="AlphaFoldDB" id="A0A6A4AYF7"/>
<comment type="caution">
    <text evidence="2">The sequence shown here is derived from an EMBL/GenBank/DDBJ whole genome shotgun (WGS) entry which is preliminary data.</text>
</comment>
<gene>
    <name evidence="2" type="ORF">PF001_g30656</name>
    <name evidence="1" type="ORF">PF011_g26179</name>
</gene>
<name>A0A6A4AYF7_9STRA</name>
<sequence>MQICSPQIPLAVRGKYKFALTTSASAITEFQKTSLDAAHEADRLRLIPVQRALRATNLGEEDEERGIIASGLTKIKNTVSGIKSNYHNAKLITWLNDRRSTDYVFTKLKLHREGENLFKSPKLSFWVEYRQLYNTQNGIKDSSGIATLLKHYDDEVLSRVIEAARLDPKTAKIANEFRFGQVAEWLRTKTDPNYVNRMLNVKGAAFEDANRKLWRAYRQEYNNLYIVNKPPRNFDNIV</sequence>
<reference evidence="2 3" key="1">
    <citation type="submission" date="2018-08" db="EMBL/GenBank/DDBJ databases">
        <title>Genomic investigation of the strawberry pathogen Phytophthora fragariae indicates pathogenicity is determined by transcriptional variation in three key races.</title>
        <authorList>
            <person name="Adams T.M."/>
            <person name="Armitage A.D."/>
            <person name="Sobczyk M.K."/>
            <person name="Bates H.J."/>
            <person name="Dunwell J.M."/>
            <person name="Nellist C.F."/>
            <person name="Harrison R.J."/>
        </authorList>
    </citation>
    <scope>NUCLEOTIDE SEQUENCE [LARGE SCALE GENOMIC DNA]</scope>
    <source>
        <strain evidence="2 3">A4</strain>
        <strain evidence="1 4">SCRP245</strain>
    </source>
</reference>
<protein>
    <recommendedName>
        <fullName evidence="5">RxLR effector protein</fullName>
    </recommendedName>
</protein>
<evidence type="ECO:0008006" key="5">
    <source>
        <dbReference type="Google" id="ProtNLM"/>
    </source>
</evidence>
<evidence type="ECO:0000313" key="1">
    <source>
        <dbReference type="EMBL" id="KAE8971057.1"/>
    </source>
</evidence>
<proteinExistence type="predicted"/>
<dbReference type="Proteomes" id="UP000437068">
    <property type="component" value="Unassembled WGS sequence"/>
</dbReference>
<organism evidence="2 3">
    <name type="scientific">Phytophthora fragariae</name>
    <dbReference type="NCBI Taxonomy" id="53985"/>
    <lineage>
        <taxon>Eukaryota</taxon>
        <taxon>Sar</taxon>
        <taxon>Stramenopiles</taxon>
        <taxon>Oomycota</taxon>
        <taxon>Peronosporomycetes</taxon>
        <taxon>Peronosporales</taxon>
        <taxon>Peronosporaceae</taxon>
        <taxon>Phytophthora</taxon>
    </lineage>
</organism>
<evidence type="ECO:0000313" key="3">
    <source>
        <dbReference type="Proteomes" id="UP000437068"/>
    </source>
</evidence>
<dbReference type="EMBL" id="QXFW01003392">
    <property type="protein sequence ID" value="KAE8971057.1"/>
    <property type="molecule type" value="Genomic_DNA"/>
</dbReference>
<dbReference type="Proteomes" id="UP000460718">
    <property type="component" value="Unassembled WGS sequence"/>
</dbReference>